<dbReference type="RefSeq" id="WP_185710749.1">
    <property type="nucleotide sequence ID" value="NZ_JAAXCZ010000026.1"/>
</dbReference>
<name>A0ABR6TH33_9PSED</name>
<dbReference type="EMBL" id="JAAXCZ010000026">
    <property type="protein sequence ID" value="MBC2385298.1"/>
    <property type="molecule type" value="Genomic_DNA"/>
</dbReference>
<comment type="caution">
    <text evidence="1">The sequence shown here is derived from an EMBL/GenBank/DDBJ whole genome shotgun (WGS) entry which is preliminary data.</text>
</comment>
<evidence type="ECO:0008006" key="3">
    <source>
        <dbReference type="Google" id="ProtNLM"/>
    </source>
</evidence>
<proteinExistence type="predicted"/>
<reference evidence="1 2" key="1">
    <citation type="submission" date="2020-04" db="EMBL/GenBank/DDBJ databases">
        <title>Pseudomonas crami sp. nov., a novel proteolytic bacterial species isolated from cream.</title>
        <authorList>
            <person name="Hofmann K."/>
            <person name="Woller A."/>
            <person name="Huptas C."/>
            <person name="Wenning M."/>
            <person name="Scherer S."/>
            <person name="Doll E.V."/>
        </authorList>
    </citation>
    <scope>NUCLEOTIDE SEQUENCE [LARGE SCALE GENOMIC DNA]</scope>
    <source>
        <strain evidence="1 2">WS 5096</strain>
    </source>
</reference>
<dbReference type="Proteomes" id="UP000534677">
    <property type="component" value="Unassembled WGS sequence"/>
</dbReference>
<accession>A0ABR6TH33</accession>
<evidence type="ECO:0000313" key="1">
    <source>
        <dbReference type="EMBL" id="MBC2385298.1"/>
    </source>
</evidence>
<gene>
    <name evidence="1" type="ORF">HF209_30550</name>
</gene>
<organism evidence="1 2">
    <name type="scientific">Pseudomonas cremoris</name>
    <dbReference type="NCBI Taxonomy" id="2724178"/>
    <lineage>
        <taxon>Bacteria</taxon>
        <taxon>Pseudomonadati</taxon>
        <taxon>Pseudomonadota</taxon>
        <taxon>Gammaproteobacteria</taxon>
        <taxon>Pseudomonadales</taxon>
        <taxon>Pseudomonadaceae</taxon>
        <taxon>Pseudomonas</taxon>
    </lineage>
</organism>
<evidence type="ECO:0000313" key="2">
    <source>
        <dbReference type="Proteomes" id="UP000534677"/>
    </source>
</evidence>
<protein>
    <recommendedName>
        <fullName evidence="3">DUF3077 domain-containing protein</fullName>
    </recommendedName>
</protein>
<keyword evidence="2" id="KW-1185">Reference proteome</keyword>
<sequence length="90" mass="9614">MTIAGYKIAWETQLPNVSERIKSNFYANVNQVATAATMTAIHEAVLVTKGYVVGLLDAEALTQDQAGLLGGMLVHIENEAKAKLSTPPQS</sequence>